<evidence type="ECO:0000313" key="3">
    <source>
        <dbReference type="Proteomes" id="UP000321583"/>
    </source>
</evidence>
<dbReference type="EMBL" id="VLJS01000080">
    <property type="protein sequence ID" value="TWH05949.1"/>
    <property type="molecule type" value="Genomic_DNA"/>
</dbReference>
<evidence type="ECO:0000256" key="1">
    <source>
        <dbReference type="SAM" id="SignalP"/>
    </source>
</evidence>
<gene>
    <name evidence="2" type="ORF">L613_000500000140</name>
</gene>
<reference evidence="2 3" key="1">
    <citation type="submission" date="2019-07" db="EMBL/GenBank/DDBJ databases">
        <title>Genome sequencing of lignin-degrading bacterial isolates.</title>
        <authorList>
            <person name="Gladden J."/>
        </authorList>
    </citation>
    <scope>NUCLEOTIDE SEQUENCE [LARGE SCALE GENOMIC DNA]</scope>
    <source>
        <strain evidence="2 3">J19</strain>
    </source>
</reference>
<feature type="signal peptide" evidence="1">
    <location>
        <begin position="1"/>
        <end position="22"/>
    </location>
</feature>
<dbReference type="AlphaFoldDB" id="A0A562D854"/>
<name>A0A562D854_9GAMM</name>
<keyword evidence="3" id="KW-1185">Reference proteome</keyword>
<proteinExistence type="predicted"/>
<dbReference type="RefSeq" id="WP_037034494.1">
    <property type="nucleotide sequence ID" value="NZ_VLJS01000080.1"/>
</dbReference>
<dbReference type="Proteomes" id="UP000321583">
    <property type="component" value="Unassembled WGS sequence"/>
</dbReference>
<feature type="chain" id="PRO_5022218022" evidence="1">
    <location>
        <begin position="23"/>
        <end position="139"/>
    </location>
</feature>
<protein>
    <submittedName>
        <fullName evidence="2">Uncharacterized protein</fullName>
    </submittedName>
</protein>
<keyword evidence="1" id="KW-0732">Signal</keyword>
<evidence type="ECO:0000313" key="2">
    <source>
        <dbReference type="EMBL" id="TWH05949.1"/>
    </source>
</evidence>
<comment type="caution">
    <text evidence="2">The sequence shown here is derived from an EMBL/GenBank/DDBJ whole genome shotgun (WGS) entry which is preliminary data.</text>
</comment>
<sequence length="139" mass="15635">MQKTLILPGLLLGLAFASTAVAADCPTLPQGAGVQWEETEGKSYKVCRAIDQDGTQLLGVMFTDSEPLKLRRRNRVEEGWVGQHVVVWYRPEIAEAGAAEKRITVVELDEDRYAQIWLDANDPDQLRRAMNLAQQLYLH</sequence>
<organism evidence="2 3">
    <name type="scientific">Pseudoxanthomonas taiwanensis J19</name>
    <dbReference type="NCBI Taxonomy" id="935569"/>
    <lineage>
        <taxon>Bacteria</taxon>
        <taxon>Pseudomonadati</taxon>
        <taxon>Pseudomonadota</taxon>
        <taxon>Gammaproteobacteria</taxon>
        <taxon>Lysobacterales</taxon>
        <taxon>Lysobacteraceae</taxon>
        <taxon>Pseudoxanthomonas</taxon>
    </lineage>
</organism>
<accession>A0A562D854</accession>